<dbReference type="eggNOG" id="COG1120">
    <property type="taxonomic scope" value="Bacteria"/>
</dbReference>
<evidence type="ECO:0000313" key="9">
    <source>
        <dbReference type="EMBL" id="EPZ14464.1"/>
    </source>
</evidence>
<feature type="compositionally biased region" description="Low complexity" evidence="7">
    <location>
        <begin position="278"/>
        <end position="290"/>
    </location>
</feature>
<keyword evidence="2" id="KW-0472">Membrane</keyword>
<keyword evidence="2" id="KW-1003">Cell membrane</keyword>
<dbReference type="PROSITE" id="PS50893">
    <property type="entry name" value="ABC_TRANSPORTER_2"/>
    <property type="match status" value="1"/>
</dbReference>
<sequence length="290" mass="31674">MTRLILERVQVRHGRSTLVDEVSATVGEDHGPGAGELFGLIGPNGAGKSSLLRAIAQLLPYQGTIHLDGVALGSLTPRQRATRLAYLAQGDHAVWPLTVRDFVALGRFPHRARWRGTASDDDAVSGAIRHMGLETLQHRRLDQLSGGERARARLARALAVEAPLLLADEPVASLDPFHQLSVMELLRAQCELGRTVVVVLHDLTLASRFCDRVLLLEHGRTVACGTTRKVLTAANLQRIYQVQAMLGEHEQQRYVLPWRCRPEPTSSSPTTPPPGQPAPAARLTRLAPIE</sequence>
<dbReference type="RefSeq" id="WP_021250417.1">
    <property type="nucleotide sequence ID" value="NZ_ATJV01000081.1"/>
</dbReference>
<keyword evidence="5" id="KW-1278">Translocase</keyword>
<evidence type="ECO:0000313" key="10">
    <source>
        <dbReference type="Proteomes" id="UP000015455"/>
    </source>
</evidence>
<comment type="caution">
    <text evidence="9">The sequence shown here is derived from an EMBL/GenBank/DDBJ whole genome shotgun (WGS) entry which is preliminary data.</text>
</comment>
<keyword evidence="4" id="KW-0067">ATP-binding</keyword>
<dbReference type="Proteomes" id="UP000015455">
    <property type="component" value="Unassembled WGS sequence"/>
</dbReference>
<dbReference type="PATRIC" id="fig|1348657.5.peg.3016"/>
<dbReference type="PROSITE" id="PS00211">
    <property type="entry name" value="ABC_TRANSPORTER_1"/>
    <property type="match status" value="1"/>
</dbReference>
<evidence type="ECO:0000256" key="2">
    <source>
        <dbReference type="ARBA" id="ARBA00022475"/>
    </source>
</evidence>
<accession>T0ANM3</accession>
<organism evidence="9 10">
    <name type="scientific">Thauera terpenica 58Eu</name>
    <dbReference type="NCBI Taxonomy" id="1348657"/>
    <lineage>
        <taxon>Bacteria</taxon>
        <taxon>Pseudomonadati</taxon>
        <taxon>Pseudomonadota</taxon>
        <taxon>Betaproteobacteria</taxon>
        <taxon>Rhodocyclales</taxon>
        <taxon>Zoogloeaceae</taxon>
        <taxon>Thauera</taxon>
    </lineage>
</organism>
<dbReference type="InterPro" id="IPR003439">
    <property type="entry name" value="ABC_transporter-like_ATP-bd"/>
</dbReference>
<dbReference type="InterPro" id="IPR003593">
    <property type="entry name" value="AAA+_ATPase"/>
</dbReference>
<protein>
    <recommendedName>
        <fullName evidence="8">ABC transporter domain-containing protein</fullName>
    </recommendedName>
</protein>
<keyword evidence="1" id="KW-0813">Transport</keyword>
<gene>
    <name evidence="9" type="ORF">M622_05640</name>
</gene>
<dbReference type="SUPFAM" id="SSF52540">
    <property type="entry name" value="P-loop containing nucleoside triphosphate hydrolases"/>
    <property type="match status" value="1"/>
</dbReference>
<dbReference type="GO" id="GO:0016887">
    <property type="term" value="F:ATP hydrolysis activity"/>
    <property type="evidence" value="ECO:0007669"/>
    <property type="project" value="InterPro"/>
</dbReference>
<keyword evidence="10" id="KW-1185">Reference proteome</keyword>
<dbReference type="PANTHER" id="PTHR42794">
    <property type="entry name" value="HEMIN IMPORT ATP-BINDING PROTEIN HMUV"/>
    <property type="match status" value="1"/>
</dbReference>
<dbReference type="GO" id="GO:0005524">
    <property type="term" value="F:ATP binding"/>
    <property type="evidence" value="ECO:0007669"/>
    <property type="project" value="UniProtKB-KW"/>
</dbReference>
<evidence type="ECO:0000256" key="1">
    <source>
        <dbReference type="ARBA" id="ARBA00022448"/>
    </source>
</evidence>
<evidence type="ECO:0000256" key="3">
    <source>
        <dbReference type="ARBA" id="ARBA00022741"/>
    </source>
</evidence>
<dbReference type="InterPro" id="IPR017871">
    <property type="entry name" value="ABC_transporter-like_CS"/>
</dbReference>
<dbReference type="Pfam" id="PF00005">
    <property type="entry name" value="ABC_tran"/>
    <property type="match status" value="1"/>
</dbReference>
<dbReference type="SMART" id="SM00382">
    <property type="entry name" value="AAA"/>
    <property type="match status" value="1"/>
</dbReference>
<dbReference type="AlphaFoldDB" id="T0ANM3"/>
<evidence type="ECO:0000256" key="4">
    <source>
        <dbReference type="ARBA" id="ARBA00022840"/>
    </source>
</evidence>
<dbReference type="OrthoDB" id="5296765at2"/>
<feature type="region of interest" description="Disordered" evidence="7">
    <location>
        <begin position="260"/>
        <end position="290"/>
    </location>
</feature>
<dbReference type="Gene3D" id="3.40.50.300">
    <property type="entry name" value="P-loop containing nucleotide triphosphate hydrolases"/>
    <property type="match status" value="1"/>
</dbReference>
<keyword evidence="3" id="KW-0547">Nucleotide-binding</keyword>
<dbReference type="InterPro" id="IPR027417">
    <property type="entry name" value="P-loop_NTPase"/>
</dbReference>
<dbReference type="EMBL" id="ATJV01000081">
    <property type="protein sequence ID" value="EPZ14464.1"/>
    <property type="molecule type" value="Genomic_DNA"/>
</dbReference>
<evidence type="ECO:0000259" key="8">
    <source>
        <dbReference type="PROSITE" id="PS50893"/>
    </source>
</evidence>
<name>T0ANM3_9RHOO</name>
<reference evidence="9 10" key="1">
    <citation type="submission" date="2013-06" db="EMBL/GenBank/DDBJ databases">
        <title>Draft genome sequence of Thauera terpenica.</title>
        <authorList>
            <person name="Liu B."/>
            <person name="Frostegard A.H."/>
            <person name="Shapleigh J.P."/>
        </authorList>
    </citation>
    <scope>NUCLEOTIDE SEQUENCE [LARGE SCALE GENOMIC DNA]</scope>
    <source>
        <strain evidence="9 10">58Eu</strain>
    </source>
</reference>
<evidence type="ECO:0000256" key="6">
    <source>
        <dbReference type="ARBA" id="ARBA00037066"/>
    </source>
</evidence>
<feature type="domain" description="ABC transporter" evidence="8">
    <location>
        <begin position="9"/>
        <end position="243"/>
    </location>
</feature>
<evidence type="ECO:0000256" key="7">
    <source>
        <dbReference type="SAM" id="MobiDB-lite"/>
    </source>
</evidence>
<dbReference type="CDD" id="cd03214">
    <property type="entry name" value="ABC_Iron-Siderophores_B12_Hemin"/>
    <property type="match status" value="1"/>
</dbReference>
<comment type="function">
    <text evidence="6">Part of the ABC transporter complex HmuTUV involved in hemin import. Responsible for energy coupling to the transport system.</text>
</comment>
<evidence type="ECO:0000256" key="5">
    <source>
        <dbReference type="ARBA" id="ARBA00022967"/>
    </source>
</evidence>
<dbReference type="STRING" id="1348657.M622_05640"/>
<proteinExistence type="predicted"/>
<dbReference type="PANTHER" id="PTHR42794:SF1">
    <property type="entry name" value="HEMIN IMPORT ATP-BINDING PROTEIN HMUV"/>
    <property type="match status" value="1"/>
</dbReference>